<dbReference type="Gene3D" id="3.40.50.300">
    <property type="entry name" value="P-loop containing nucleotide triphosphate hydrolases"/>
    <property type="match status" value="1"/>
</dbReference>
<evidence type="ECO:0000259" key="1">
    <source>
        <dbReference type="PROSITE" id="PS50164"/>
    </source>
</evidence>
<accession>A0A1Y5NU62</accession>
<name>A0A1Y5NU62_9MICO</name>
<dbReference type="CDD" id="cd10439">
    <property type="entry name" value="GIY-YIG_COG3410"/>
    <property type="match status" value="1"/>
</dbReference>
<proteinExistence type="predicted"/>
<gene>
    <name evidence="2" type="ORF">MIPYR_10124</name>
</gene>
<dbReference type="EMBL" id="FLQR01000001">
    <property type="protein sequence ID" value="SBS69943.1"/>
    <property type="molecule type" value="Genomic_DNA"/>
</dbReference>
<dbReference type="PROSITE" id="PS50164">
    <property type="entry name" value="GIY_YIG"/>
    <property type="match status" value="1"/>
</dbReference>
<reference evidence="2" key="1">
    <citation type="submission" date="2016-03" db="EMBL/GenBank/DDBJ databases">
        <authorList>
            <person name="Ploux O."/>
        </authorList>
    </citation>
    <scope>NUCLEOTIDE SEQUENCE</scope>
    <source>
        <strain evidence="2">UC1</strain>
    </source>
</reference>
<feature type="domain" description="GIY-YIG" evidence="1">
    <location>
        <begin position="47"/>
        <end position="124"/>
    </location>
</feature>
<organism evidence="2">
    <name type="scientific">uncultured Microbacterium sp</name>
    <dbReference type="NCBI Taxonomy" id="191216"/>
    <lineage>
        <taxon>Bacteria</taxon>
        <taxon>Bacillati</taxon>
        <taxon>Actinomycetota</taxon>
        <taxon>Actinomycetes</taxon>
        <taxon>Micrococcales</taxon>
        <taxon>Microbacteriaceae</taxon>
        <taxon>Microbacterium</taxon>
        <taxon>environmental samples</taxon>
    </lineage>
</organism>
<dbReference type="InterPro" id="IPR027417">
    <property type="entry name" value="P-loop_NTPase"/>
</dbReference>
<evidence type="ECO:0000313" key="2">
    <source>
        <dbReference type="EMBL" id="SBS69943.1"/>
    </source>
</evidence>
<dbReference type="InterPro" id="IPR000305">
    <property type="entry name" value="GIY-YIG_endonuc"/>
</dbReference>
<dbReference type="AlphaFoldDB" id="A0A1Y5NU62"/>
<dbReference type="InterPro" id="IPR018647">
    <property type="entry name" value="SLFN_3-like_DNA/RNA_helicase"/>
</dbReference>
<protein>
    <recommendedName>
        <fullName evidence="1">GIY-YIG domain-containing protein</fullName>
    </recommendedName>
</protein>
<dbReference type="SUPFAM" id="SSF52540">
    <property type="entry name" value="P-loop containing nucleoside triphosphate hydrolases"/>
    <property type="match status" value="1"/>
</dbReference>
<dbReference type="Pfam" id="PF09848">
    <property type="entry name" value="SLFN-g3_helicase"/>
    <property type="match status" value="1"/>
</dbReference>
<sequence>MLPLGISTRPIVHGDGAQSMTPFEIERLNLTPGAIAGWVAGDERLRNWPVVYVLDGANSSGAGSVYVGETVNAAARMRQHVANPAKSAFRSVRVVIDDTFNKSACLDLESHLIRWLAGDGQFTVMNGNEGIIDARYYERDLYRESFRDIFEKLRTEGIFQRSIPEIENSDLFKLSPFKVLTPEQASAVEDIVEGLLSDLETGASSTSVIEGQPGTGKTIIAIFLMKLLADIRDHSDADEIEPDSMFAEFFVPENRALLADLRIGFVVPQQSLRESIKRVFKKTPKVVEGQILTPFDVGASDQRWDLLIVDETHRLNQRANQSSGVNNKRFITINEKLFGADDPSKTQLDWIRTQSRQQIYLLDAEQTVRPADLPQSLLRSLVEEAKSTHRRYPLSTQMRVRAGADYVQFMRDVLHGESRASERPDFGDYDLRFFDNLAAMRREIIDRNAEHGLARLIAGYAWEWKSNRDKEAFDIELDGLSLRWNSQAKDWINSPASIHEVGSIHTVQGYDLNYAGVIIGNDLRYDPHSRRLFIDRGSYRDAKGKENNKQRGIDYSDHDLLEFIRNIYGVLLTRGMRGTYVYVCDPALREYIAGVIDGEGKDSSAPDGFRRKLTV</sequence>